<feature type="region of interest" description="Disordered" evidence="2">
    <location>
        <begin position="282"/>
        <end position="345"/>
    </location>
</feature>
<protein>
    <submittedName>
        <fullName evidence="3">Uncharacterized protein</fullName>
    </submittedName>
</protein>
<feature type="compositionally biased region" description="Low complexity" evidence="2">
    <location>
        <begin position="38"/>
        <end position="55"/>
    </location>
</feature>
<dbReference type="Proteomes" id="UP000193560">
    <property type="component" value="Unassembled WGS sequence"/>
</dbReference>
<keyword evidence="4" id="KW-1185">Reference proteome</keyword>
<accession>A0A1X2IEG8</accession>
<dbReference type="STRING" id="90262.A0A1X2IEG8"/>
<sequence>MILLILYYVYKWVTVPWSYYESARSRRMNHFNATYNHSPASTSASSSSSTTAATPDDGQKGRAARGRQEQVANELRLHELIGLISVLASPVVAGYTLQYSRYFLSDYDRYMSSFNVGVFVLAASLKPLSHVMLLLRERTVYLQSEIQVNETHVQRLQTKLDMMEDELDALKEAFATKGDLDQVADDFNPALMQLSEAIRRSKKKEQLLHSWSKDKFTLIDEKVKGFEEYICYKVEQEQQRLAKNWTITTLVLLPLVWMIKLVTSLLPLPHALLGAAPNATTATTTTANTTTTRSSTASFDLPPLPPNSSLSGNHHHPSHKHLTHRSSSSSSSSLRGRSSDAVTASGKHFAHSDLLSCPSTPDPTSNTVY</sequence>
<feature type="compositionally biased region" description="Basic residues" evidence="2">
    <location>
        <begin position="313"/>
        <end position="324"/>
    </location>
</feature>
<dbReference type="PANTHER" id="PTHR42032:SF1">
    <property type="entry name" value="YALI0E30679P"/>
    <property type="match status" value="1"/>
</dbReference>
<dbReference type="AlphaFoldDB" id="A0A1X2IEG8"/>
<evidence type="ECO:0000256" key="2">
    <source>
        <dbReference type="SAM" id="MobiDB-lite"/>
    </source>
</evidence>
<feature type="coiled-coil region" evidence="1">
    <location>
        <begin position="146"/>
        <end position="173"/>
    </location>
</feature>
<keyword evidence="1" id="KW-0175">Coiled coil</keyword>
<dbReference type="OrthoDB" id="10263751at2759"/>
<name>A0A1X2IEG8_9FUNG</name>
<reference evidence="3 4" key="1">
    <citation type="submission" date="2016-07" db="EMBL/GenBank/DDBJ databases">
        <title>Pervasive Adenine N6-methylation of Active Genes in Fungi.</title>
        <authorList>
            <consortium name="DOE Joint Genome Institute"/>
            <person name="Mondo S.J."/>
            <person name="Dannebaum R.O."/>
            <person name="Kuo R.C."/>
            <person name="Labutti K."/>
            <person name="Haridas S."/>
            <person name="Kuo A."/>
            <person name="Salamov A."/>
            <person name="Ahrendt S.R."/>
            <person name="Lipzen A."/>
            <person name="Sullivan W."/>
            <person name="Andreopoulos W.B."/>
            <person name="Clum A."/>
            <person name="Lindquist E."/>
            <person name="Daum C."/>
            <person name="Ramamoorthy G.K."/>
            <person name="Gryganskyi A."/>
            <person name="Culley D."/>
            <person name="Magnuson J.K."/>
            <person name="James T.Y."/>
            <person name="O'Malley M.A."/>
            <person name="Stajich J.E."/>
            <person name="Spatafora J.W."/>
            <person name="Visel A."/>
            <person name="Grigoriev I.V."/>
        </authorList>
    </citation>
    <scope>NUCLEOTIDE SEQUENCE [LARGE SCALE GENOMIC DNA]</scope>
    <source>
        <strain evidence="3 4">NRRL 1336</strain>
    </source>
</reference>
<evidence type="ECO:0000256" key="1">
    <source>
        <dbReference type="SAM" id="Coils"/>
    </source>
</evidence>
<feature type="compositionally biased region" description="Low complexity" evidence="2">
    <location>
        <begin position="325"/>
        <end position="336"/>
    </location>
</feature>
<evidence type="ECO:0000313" key="4">
    <source>
        <dbReference type="Proteomes" id="UP000193560"/>
    </source>
</evidence>
<dbReference type="PANTHER" id="PTHR42032">
    <property type="entry name" value="YALI0E30679P"/>
    <property type="match status" value="1"/>
</dbReference>
<organism evidence="3 4">
    <name type="scientific">Absidia repens</name>
    <dbReference type="NCBI Taxonomy" id="90262"/>
    <lineage>
        <taxon>Eukaryota</taxon>
        <taxon>Fungi</taxon>
        <taxon>Fungi incertae sedis</taxon>
        <taxon>Mucoromycota</taxon>
        <taxon>Mucoromycotina</taxon>
        <taxon>Mucoromycetes</taxon>
        <taxon>Mucorales</taxon>
        <taxon>Cunninghamellaceae</taxon>
        <taxon>Absidia</taxon>
    </lineage>
</organism>
<comment type="caution">
    <text evidence="3">The sequence shown here is derived from an EMBL/GenBank/DDBJ whole genome shotgun (WGS) entry which is preliminary data.</text>
</comment>
<gene>
    <name evidence="3" type="ORF">BCR42DRAFT_328549</name>
</gene>
<dbReference type="EMBL" id="MCGE01000013">
    <property type="protein sequence ID" value="ORZ15075.1"/>
    <property type="molecule type" value="Genomic_DNA"/>
</dbReference>
<feature type="compositionally biased region" description="Low complexity" evidence="2">
    <location>
        <begin position="282"/>
        <end position="298"/>
    </location>
</feature>
<feature type="region of interest" description="Disordered" evidence="2">
    <location>
        <begin position="37"/>
        <end position="68"/>
    </location>
</feature>
<evidence type="ECO:0000313" key="3">
    <source>
        <dbReference type="EMBL" id="ORZ15075.1"/>
    </source>
</evidence>
<proteinExistence type="predicted"/>